<evidence type="ECO:0000313" key="1">
    <source>
        <dbReference type="EMBL" id="NVI44552.1"/>
    </source>
</evidence>
<dbReference type="InterPro" id="IPR029063">
    <property type="entry name" value="SAM-dependent_MTases_sf"/>
</dbReference>
<dbReference type="AlphaFoldDB" id="A0A973VZ78"/>
<name>A0A973VZ78_9BRAD</name>
<gene>
    <name evidence="1" type="ORF">HAP48_016680</name>
</gene>
<dbReference type="EMBL" id="JAAOLE020000001">
    <property type="protein sequence ID" value="NVI44552.1"/>
    <property type="molecule type" value="Genomic_DNA"/>
</dbReference>
<organism evidence="1">
    <name type="scientific">Bradyrhizobium septentrionale</name>
    <dbReference type="NCBI Taxonomy" id="1404411"/>
    <lineage>
        <taxon>Bacteria</taxon>
        <taxon>Pseudomonadati</taxon>
        <taxon>Pseudomonadota</taxon>
        <taxon>Alphaproteobacteria</taxon>
        <taxon>Hyphomicrobiales</taxon>
        <taxon>Nitrobacteraceae</taxon>
        <taxon>Bradyrhizobium</taxon>
    </lineage>
</organism>
<sequence length="202" mass="23123">MSISAIDEFRRQHKIQMEQDEVEYIVSAIRTAPANALMIEWGSGASTIRWLEEMSGSQGLVSIEHNLDWHAIVKPIAEASSQLSQRLQYYLCQPSAYWQHGYGETREENPIGLDDYFAPDDTIFDADIFLIDGVARGVCAMNVLYRSRKPNPIILLHDWYPRQPWYSWAVRQYPVVERVGSTLVRLGKGCTEKRERGIASTD</sequence>
<protein>
    <recommendedName>
        <fullName evidence="2">Methyltransferase</fullName>
    </recommendedName>
</protein>
<comment type="caution">
    <text evidence="1">The sequence shown here is derived from an EMBL/GenBank/DDBJ whole genome shotgun (WGS) entry which is preliminary data.</text>
</comment>
<accession>A0A973VZ78</accession>
<dbReference type="RefSeq" id="WP_166204036.1">
    <property type="nucleotide sequence ID" value="NZ_CP088285.1"/>
</dbReference>
<proteinExistence type="predicted"/>
<dbReference type="Gene3D" id="3.40.50.150">
    <property type="entry name" value="Vaccinia Virus protein VP39"/>
    <property type="match status" value="1"/>
</dbReference>
<reference evidence="1" key="1">
    <citation type="submission" date="2020-06" db="EMBL/GenBank/DDBJ databases">
        <title>Whole Genome Sequence of Bradyrhizobium sp. Strain 1S1.</title>
        <authorList>
            <person name="Bromfield E.S.P."/>
            <person name="Cloutier S."/>
        </authorList>
    </citation>
    <scope>NUCLEOTIDE SEQUENCE [LARGE SCALE GENOMIC DNA]</scope>
    <source>
        <strain evidence="1">1S1</strain>
    </source>
</reference>
<evidence type="ECO:0008006" key="2">
    <source>
        <dbReference type="Google" id="ProtNLM"/>
    </source>
</evidence>